<keyword evidence="2" id="KW-1185">Reference proteome</keyword>
<name>A0ABX1BRL7_9ACTN</name>
<reference evidence="1 2" key="1">
    <citation type="submission" date="2020-03" db="EMBL/GenBank/DDBJ databases">
        <title>WGS of actinomycetes isolated from Thailand.</title>
        <authorList>
            <person name="Thawai C."/>
        </authorList>
    </citation>
    <scope>NUCLEOTIDE SEQUENCE [LARGE SCALE GENOMIC DNA]</scope>
    <source>
        <strain evidence="1 2">FMUSA5-5</strain>
    </source>
</reference>
<evidence type="ECO:0000313" key="1">
    <source>
        <dbReference type="EMBL" id="NJP98431.1"/>
    </source>
</evidence>
<organism evidence="1 2">
    <name type="scientific">Nonomuraea composti</name>
    <dbReference type="NCBI Taxonomy" id="2720023"/>
    <lineage>
        <taxon>Bacteria</taxon>
        <taxon>Bacillati</taxon>
        <taxon>Actinomycetota</taxon>
        <taxon>Actinomycetes</taxon>
        <taxon>Streptosporangiales</taxon>
        <taxon>Streptosporangiaceae</taxon>
        <taxon>Nonomuraea</taxon>
    </lineage>
</organism>
<dbReference type="RefSeq" id="WP_168021744.1">
    <property type="nucleotide sequence ID" value="NZ_JAATEP010000091.1"/>
</dbReference>
<sequence>MPLDQHGWNYRQAQILLPSEPRHDLIELAHSQDIVVLWPAKQGYGASRPGFEL</sequence>
<accession>A0ABX1BRL7</accession>
<dbReference type="EMBL" id="JAATEP010000091">
    <property type="protein sequence ID" value="NJP98431.1"/>
    <property type="molecule type" value="Genomic_DNA"/>
</dbReference>
<evidence type="ECO:0000313" key="2">
    <source>
        <dbReference type="Proteomes" id="UP000696294"/>
    </source>
</evidence>
<protein>
    <submittedName>
        <fullName evidence="1">Uncharacterized protein</fullName>
    </submittedName>
</protein>
<dbReference type="Proteomes" id="UP000696294">
    <property type="component" value="Unassembled WGS sequence"/>
</dbReference>
<gene>
    <name evidence="1" type="ORF">HCN51_54955</name>
</gene>
<comment type="caution">
    <text evidence="1">The sequence shown here is derived from an EMBL/GenBank/DDBJ whole genome shotgun (WGS) entry which is preliminary data.</text>
</comment>
<proteinExistence type="predicted"/>